<evidence type="ECO:0000256" key="4">
    <source>
        <dbReference type="ARBA" id="ARBA00022485"/>
    </source>
</evidence>
<dbReference type="GO" id="GO:0051537">
    <property type="term" value="F:2 iron, 2 sulfur cluster binding"/>
    <property type="evidence" value="ECO:0007669"/>
    <property type="project" value="UniProtKB-KW"/>
</dbReference>
<dbReference type="PANTHER" id="PTHR22976:SF2">
    <property type="entry name" value="BIOTIN SYNTHASE, MITOCHONDRIAL"/>
    <property type="match status" value="1"/>
</dbReference>
<feature type="domain" description="Radical SAM core" evidence="13">
    <location>
        <begin position="34"/>
        <end position="259"/>
    </location>
</feature>
<dbReference type="EC" id="2.8.1.6" evidence="3"/>
<evidence type="ECO:0000256" key="3">
    <source>
        <dbReference type="ARBA" id="ARBA00012236"/>
    </source>
</evidence>
<dbReference type="InterPro" id="IPR002684">
    <property type="entry name" value="Biotin_synth/BioAB"/>
</dbReference>
<evidence type="ECO:0000256" key="11">
    <source>
        <dbReference type="ARBA" id="ARBA00034078"/>
    </source>
</evidence>
<dbReference type="AlphaFoldDB" id="A0A923KQJ3"/>
<keyword evidence="5" id="KW-0949">S-adenosyl-L-methionine</keyword>
<dbReference type="GO" id="GO:0046872">
    <property type="term" value="F:metal ion binding"/>
    <property type="evidence" value="ECO:0007669"/>
    <property type="project" value="UniProtKB-KW"/>
</dbReference>
<evidence type="ECO:0000256" key="6">
    <source>
        <dbReference type="ARBA" id="ARBA00022714"/>
    </source>
</evidence>
<organism evidence="14 15">
    <name type="scientific">Acetobacterium paludosum</name>
    <dbReference type="NCBI Taxonomy" id="52693"/>
    <lineage>
        <taxon>Bacteria</taxon>
        <taxon>Bacillati</taxon>
        <taxon>Bacillota</taxon>
        <taxon>Clostridia</taxon>
        <taxon>Eubacteriales</taxon>
        <taxon>Eubacteriaceae</taxon>
        <taxon>Acetobacterium</taxon>
    </lineage>
</organism>
<comment type="pathway">
    <text evidence="2">Cofactor biosynthesis; biotin biosynthesis; biotin from 7,8-diaminononanoate: step 2/2.</text>
</comment>
<evidence type="ECO:0000256" key="7">
    <source>
        <dbReference type="ARBA" id="ARBA00022723"/>
    </source>
</evidence>
<dbReference type="OrthoDB" id="9786826at2"/>
<keyword evidence="8" id="KW-0093">Biotin biosynthesis</keyword>
<evidence type="ECO:0000313" key="15">
    <source>
        <dbReference type="Proteomes" id="UP000616595"/>
    </source>
</evidence>
<dbReference type="PANTHER" id="PTHR22976">
    <property type="entry name" value="BIOTIN SYNTHASE"/>
    <property type="match status" value="1"/>
</dbReference>
<keyword evidence="6" id="KW-0001">2Fe-2S</keyword>
<keyword evidence="10" id="KW-0411">Iron-sulfur</keyword>
<dbReference type="GO" id="GO:0009102">
    <property type="term" value="P:biotin biosynthetic process"/>
    <property type="evidence" value="ECO:0007669"/>
    <property type="project" value="UniProtKB-KW"/>
</dbReference>
<evidence type="ECO:0000256" key="2">
    <source>
        <dbReference type="ARBA" id="ARBA00004942"/>
    </source>
</evidence>
<dbReference type="InterPro" id="IPR058240">
    <property type="entry name" value="rSAM_sf"/>
</dbReference>
<dbReference type="InterPro" id="IPR013785">
    <property type="entry name" value="Aldolase_TIM"/>
</dbReference>
<reference evidence="14" key="2">
    <citation type="submission" date="2020-10" db="EMBL/GenBank/DDBJ databases">
        <title>Comparative genomics of the Acetobacterium genus.</title>
        <authorList>
            <person name="Marshall C."/>
            <person name="May H."/>
            <person name="Norman S."/>
        </authorList>
    </citation>
    <scope>NUCLEOTIDE SEQUENCE</scope>
    <source>
        <strain evidence="14">DER-2019</strain>
    </source>
</reference>
<dbReference type="SMART" id="SM00876">
    <property type="entry name" value="BATS"/>
    <property type="match status" value="1"/>
</dbReference>
<dbReference type="InterPro" id="IPR006638">
    <property type="entry name" value="Elp3/MiaA/NifB-like_rSAM"/>
</dbReference>
<dbReference type="SFLD" id="SFLDS00029">
    <property type="entry name" value="Radical_SAM"/>
    <property type="match status" value="1"/>
</dbReference>
<comment type="cofactor">
    <cofactor evidence="1">
        <name>[4Fe-4S] cluster</name>
        <dbReference type="ChEBI" id="CHEBI:49883"/>
    </cofactor>
</comment>
<evidence type="ECO:0000256" key="12">
    <source>
        <dbReference type="ARBA" id="ARBA00051157"/>
    </source>
</evidence>
<keyword evidence="15" id="KW-1185">Reference proteome</keyword>
<dbReference type="PROSITE" id="PS51918">
    <property type="entry name" value="RADICAL_SAM"/>
    <property type="match status" value="1"/>
</dbReference>
<protein>
    <recommendedName>
        <fullName evidence="3">biotin synthase</fullName>
        <ecNumber evidence="3">2.8.1.6</ecNumber>
    </recommendedName>
</protein>
<dbReference type="GO" id="GO:0051539">
    <property type="term" value="F:4 iron, 4 sulfur cluster binding"/>
    <property type="evidence" value="ECO:0007669"/>
    <property type="project" value="UniProtKB-KW"/>
</dbReference>
<evidence type="ECO:0000256" key="10">
    <source>
        <dbReference type="ARBA" id="ARBA00023014"/>
    </source>
</evidence>
<dbReference type="Gene3D" id="3.20.20.70">
    <property type="entry name" value="Aldolase class I"/>
    <property type="match status" value="1"/>
</dbReference>
<dbReference type="InterPro" id="IPR007197">
    <property type="entry name" value="rSAM"/>
</dbReference>
<evidence type="ECO:0000256" key="5">
    <source>
        <dbReference type="ARBA" id="ARBA00022691"/>
    </source>
</evidence>
<dbReference type="InterPro" id="IPR010722">
    <property type="entry name" value="BATS_dom"/>
</dbReference>
<dbReference type="Pfam" id="PF04055">
    <property type="entry name" value="Radical_SAM"/>
    <property type="match status" value="1"/>
</dbReference>
<comment type="caution">
    <text evidence="14">The sequence shown here is derived from an EMBL/GenBank/DDBJ whole genome shotgun (WGS) entry which is preliminary data.</text>
</comment>
<name>A0A923KQJ3_9FIRM</name>
<accession>A0A923KQJ3</accession>
<comment type="cofactor">
    <cofactor evidence="11">
        <name>[2Fe-2S] cluster</name>
        <dbReference type="ChEBI" id="CHEBI:190135"/>
    </cofactor>
</comment>
<dbReference type="SMART" id="SM00729">
    <property type="entry name" value="Elp3"/>
    <property type="match status" value="1"/>
</dbReference>
<dbReference type="EMBL" id="WJBD01000016">
    <property type="protein sequence ID" value="MBC3889204.1"/>
    <property type="molecule type" value="Genomic_DNA"/>
</dbReference>
<dbReference type="GO" id="GO:0004076">
    <property type="term" value="F:biotin synthase activity"/>
    <property type="evidence" value="ECO:0007669"/>
    <property type="project" value="UniProtKB-EC"/>
</dbReference>
<reference evidence="14" key="1">
    <citation type="submission" date="2019-10" db="EMBL/GenBank/DDBJ databases">
        <authorList>
            <person name="Ross D.E."/>
            <person name="Gulliver D."/>
        </authorList>
    </citation>
    <scope>NUCLEOTIDE SEQUENCE</scope>
    <source>
        <strain evidence="14">DER-2019</strain>
    </source>
</reference>
<evidence type="ECO:0000256" key="8">
    <source>
        <dbReference type="ARBA" id="ARBA00022756"/>
    </source>
</evidence>
<evidence type="ECO:0000259" key="13">
    <source>
        <dbReference type="PROSITE" id="PS51918"/>
    </source>
</evidence>
<dbReference type="RefSeq" id="WP_148566800.1">
    <property type="nucleotide sequence ID" value="NZ_RXYA01000006.1"/>
</dbReference>
<evidence type="ECO:0000313" key="14">
    <source>
        <dbReference type="EMBL" id="MBC3889204.1"/>
    </source>
</evidence>
<dbReference type="CDD" id="cd01335">
    <property type="entry name" value="Radical_SAM"/>
    <property type="match status" value="1"/>
</dbReference>
<evidence type="ECO:0000256" key="1">
    <source>
        <dbReference type="ARBA" id="ARBA00001966"/>
    </source>
</evidence>
<dbReference type="SUPFAM" id="SSF102114">
    <property type="entry name" value="Radical SAM enzymes"/>
    <property type="match status" value="1"/>
</dbReference>
<dbReference type="SFLD" id="SFLDG01060">
    <property type="entry name" value="BATS_domain_containing"/>
    <property type="match status" value="1"/>
</dbReference>
<gene>
    <name evidence="14" type="ORF">GH810_12855</name>
</gene>
<keyword evidence="4" id="KW-0004">4Fe-4S</keyword>
<proteinExistence type="predicted"/>
<sequence>MDLTIEQALVILQDARDPRNAYKIFQQASEIRDRTIGRRLWWTSGSGGIFPCRITPRCSYCTFCADEMFPIDTLLKALEQIESLGIQQFHISGGTDLNGGFNEPLLEMVRIIKAHSGLQLEINLGPSLKKETVEELKKLGIDSITSSLECNASEVFSRAKPGDSLERRQELLQFCDDANIPSRSMMLVGLGETDRDKIEHLFFLQRFRKLYQLRISRFKPFPGTAYQNNPRCSPWETALVTAMARLILPNIEISLAAGNSSDDIPLWYMAGGGNQLLGVSIAKKAPPTVPDVDIYEIGENAFVVDKRKQVERILEGMKLEISNQLPDHQTS</sequence>
<evidence type="ECO:0000256" key="9">
    <source>
        <dbReference type="ARBA" id="ARBA00023004"/>
    </source>
</evidence>
<keyword evidence="9" id="KW-0408">Iron</keyword>
<keyword evidence="7" id="KW-0479">Metal-binding</keyword>
<dbReference type="Proteomes" id="UP000616595">
    <property type="component" value="Unassembled WGS sequence"/>
</dbReference>
<comment type="catalytic activity">
    <reaction evidence="12">
        <text>(4R,5S)-dethiobiotin + (sulfur carrier)-SH + 2 reduced [2Fe-2S]-[ferredoxin] + 2 S-adenosyl-L-methionine = (sulfur carrier)-H + biotin + 2 5'-deoxyadenosine + 2 L-methionine + 2 oxidized [2Fe-2S]-[ferredoxin]</text>
        <dbReference type="Rhea" id="RHEA:22060"/>
        <dbReference type="Rhea" id="RHEA-COMP:10000"/>
        <dbReference type="Rhea" id="RHEA-COMP:10001"/>
        <dbReference type="Rhea" id="RHEA-COMP:14737"/>
        <dbReference type="Rhea" id="RHEA-COMP:14739"/>
        <dbReference type="ChEBI" id="CHEBI:17319"/>
        <dbReference type="ChEBI" id="CHEBI:29917"/>
        <dbReference type="ChEBI" id="CHEBI:33737"/>
        <dbReference type="ChEBI" id="CHEBI:33738"/>
        <dbReference type="ChEBI" id="CHEBI:57586"/>
        <dbReference type="ChEBI" id="CHEBI:57844"/>
        <dbReference type="ChEBI" id="CHEBI:59789"/>
        <dbReference type="ChEBI" id="CHEBI:64428"/>
        <dbReference type="ChEBI" id="CHEBI:149473"/>
        <dbReference type="EC" id="2.8.1.6"/>
    </reaction>
</comment>